<reference evidence="4" key="1">
    <citation type="submission" date="2014-01" db="EMBL/GenBank/DDBJ databases">
        <title>The Genome Sequence of Anopheles farauti FAR1 (V2).</title>
        <authorList>
            <consortium name="The Broad Institute Genomics Platform"/>
            <person name="Neafsey D.E."/>
            <person name="Besansky N."/>
            <person name="Howell P."/>
            <person name="Walton C."/>
            <person name="Young S.K."/>
            <person name="Zeng Q."/>
            <person name="Gargeya S."/>
            <person name="Fitzgerald M."/>
            <person name="Haas B."/>
            <person name="Abouelleil A."/>
            <person name="Allen A.W."/>
            <person name="Alvarado L."/>
            <person name="Arachchi H.M."/>
            <person name="Berlin A.M."/>
            <person name="Chapman S.B."/>
            <person name="Gainer-Dewar J."/>
            <person name="Goldberg J."/>
            <person name="Griggs A."/>
            <person name="Gujja S."/>
            <person name="Hansen M."/>
            <person name="Howarth C."/>
            <person name="Imamovic A."/>
            <person name="Ireland A."/>
            <person name="Larimer J."/>
            <person name="McCowan C."/>
            <person name="Murphy C."/>
            <person name="Pearson M."/>
            <person name="Poon T.W."/>
            <person name="Priest M."/>
            <person name="Roberts A."/>
            <person name="Saif S."/>
            <person name="Shea T."/>
            <person name="Sisk P."/>
            <person name="Sykes S."/>
            <person name="Wortman J."/>
            <person name="Nusbaum C."/>
            <person name="Birren B."/>
        </authorList>
    </citation>
    <scope>NUCLEOTIDE SEQUENCE [LARGE SCALE GENOMIC DNA]</scope>
    <source>
        <strain evidence="4">FAR1</strain>
    </source>
</reference>
<name>A0A182QVA1_9DIPT</name>
<dbReference type="AlphaFoldDB" id="A0A182QVA1"/>
<reference evidence="3" key="2">
    <citation type="submission" date="2020-05" db="UniProtKB">
        <authorList>
            <consortium name="EnsemblMetazoa"/>
        </authorList>
    </citation>
    <scope>IDENTIFICATION</scope>
    <source>
        <strain evidence="3">FAR1</strain>
    </source>
</reference>
<keyword evidence="2" id="KW-0812">Transmembrane</keyword>
<protein>
    <submittedName>
        <fullName evidence="3">Uncharacterized protein</fullName>
    </submittedName>
</protein>
<evidence type="ECO:0000313" key="3">
    <source>
        <dbReference type="EnsemblMetazoa" id="AFAF017580-PA"/>
    </source>
</evidence>
<dbReference type="VEuPathDB" id="VectorBase:AFAF017580"/>
<keyword evidence="2" id="KW-0472">Membrane</keyword>
<dbReference type="Proteomes" id="UP000075886">
    <property type="component" value="Unassembled WGS sequence"/>
</dbReference>
<evidence type="ECO:0000313" key="4">
    <source>
        <dbReference type="Proteomes" id="UP000075886"/>
    </source>
</evidence>
<evidence type="ECO:0000256" key="1">
    <source>
        <dbReference type="SAM" id="MobiDB-lite"/>
    </source>
</evidence>
<dbReference type="EMBL" id="AXCN02001808">
    <property type="status" value="NOT_ANNOTATED_CDS"/>
    <property type="molecule type" value="Genomic_DNA"/>
</dbReference>
<keyword evidence="2" id="KW-1133">Transmembrane helix</keyword>
<proteinExistence type="predicted"/>
<sequence>MLFGGGRISIEPRPPPPLLPFVGVPPQLLPALLSLFTALLALCFFVLVGVPVEPAGEPPAPVDPDAARPPPNGASVGLRHSGEPNSVAAVGELISLESIDFFFVPKLSEDSERGKRDRKAGVVEEVVPLFGGCGCGNSGGELIDEGLNAGYEPGCGGKEREVVVVAWQ</sequence>
<keyword evidence="4" id="KW-1185">Reference proteome</keyword>
<feature type="region of interest" description="Disordered" evidence="1">
    <location>
        <begin position="59"/>
        <end position="83"/>
    </location>
</feature>
<dbReference type="EnsemblMetazoa" id="AFAF017580-RA">
    <property type="protein sequence ID" value="AFAF017580-PA"/>
    <property type="gene ID" value="AFAF017580"/>
</dbReference>
<evidence type="ECO:0000256" key="2">
    <source>
        <dbReference type="SAM" id="Phobius"/>
    </source>
</evidence>
<organism evidence="3 4">
    <name type="scientific">Anopheles farauti</name>
    <dbReference type="NCBI Taxonomy" id="69004"/>
    <lineage>
        <taxon>Eukaryota</taxon>
        <taxon>Metazoa</taxon>
        <taxon>Ecdysozoa</taxon>
        <taxon>Arthropoda</taxon>
        <taxon>Hexapoda</taxon>
        <taxon>Insecta</taxon>
        <taxon>Pterygota</taxon>
        <taxon>Neoptera</taxon>
        <taxon>Endopterygota</taxon>
        <taxon>Diptera</taxon>
        <taxon>Nematocera</taxon>
        <taxon>Culicoidea</taxon>
        <taxon>Culicidae</taxon>
        <taxon>Anophelinae</taxon>
        <taxon>Anopheles</taxon>
    </lineage>
</organism>
<accession>A0A182QVA1</accession>
<feature type="transmembrane region" description="Helical" evidence="2">
    <location>
        <begin position="28"/>
        <end position="50"/>
    </location>
</feature>
<feature type="compositionally biased region" description="Pro residues" evidence="1">
    <location>
        <begin position="59"/>
        <end position="72"/>
    </location>
</feature>